<keyword evidence="6 8" id="KW-0863">Zinc-finger</keyword>
<dbReference type="EC" id="2.3.2.27" evidence="3"/>
<comment type="catalytic activity">
    <reaction evidence="1">
        <text>S-ubiquitinyl-[E2 ubiquitin-conjugating enzyme]-L-cysteine + [acceptor protein]-L-lysine = [E2 ubiquitin-conjugating enzyme]-L-cysteine + N(6)-ubiquitinyl-[acceptor protein]-L-lysine.</text>
        <dbReference type="EC" id="2.3.2.27"/>
    </reaction>
</comment>
<sequence>MSSNEIVEKSWDLSLYELHRTPQEAITDNTEIAVSALSLKSELTCPICLDMLSSTMTTKECLHRFCADCIVTALRSGNKECPTCRKKTRVQAEPSPGSQL</sequence>
<protein>
    <recommendedName>
        <fullName evidence="3">RING-type E3 ubiquitin transferase</fullName>
        <ecNumber evidence="3">2.3.2.27</ecNumber>
    </recommendedName>
</protein>
<evidence type="ECO:0000313" key="11">
    <source>
        <dbReference type="Proteomes" id="UP000595437"/>
    </source>
</evidence>
<dbReference type="PROSITE" id="PS50089">
    <property type="entry name" value="ZF_RING_2"/>
    <property type="match status" value="1"/>
</dbReference>
<proteinExistence type="predicted"/>
<dbReference type="InterPro" id="IPR013083">
    <property type="entry name" value="Znf_RING/FYVE/PHD"/>
</dbReference>
<dbReference type="OrthoDB" id="337575at2759"/>
<dbReference type="PANTHER" id="PTHR46076:SF3">
    <property type="entry name" value="E3 UBIQUITIN-PROTEIN LIGASE RING1"/>
    <property type="match status" value="1"/>
</dbReference>
<dbReference type="GO" id="GO:0016567">
    <property type="term" value="P:protein ubiquitination"/>
    <property type="evidence" value="ECO:0007669"/>
    <property type="project" value="UniProtKB-UniPathway"/>
</dbReference>
<dbReference type="AlphaFoldDB" id="A0A7T8QTE1"/>
<dbReference type="Gene3D" id="3.30.40.10">
    <property type="entry name" value="Zinc/RING finger domain, C3HC4 (zinc finger)"/>
    <property type="match status" value="1"/>
</dbReference>
<dbReference type="UniPathway" id="UPA00143"/>
<evidence type="ECO:0000256" key="2">
    <source>
        <dbReference type="ARBA" id="ARBA00004906"/>
    </source>
</evidence>
<keyword evidence="4" id="KW-0808">Transferase</keyword>
<dbReference type="GO" id="GO:0000151">
    <property type="term" value="C:ubiquitin ligase complex"/>
    <property type="evidence" value="ECO:0007669"/>
    <property type="project" value="InterPro"/>
</dbReference>
<dbReference type="InterPro" id="IPR043540">
    <property type="entry name" value="RING1/RING2"/>
</dbReference>
<dbReference type="PANTHER" id="PTHR46076">
    <property type="entry name" value="E3 UBIQUITIN-PROTEIN LIGASE RING1 / RING 2 FAMILY MEMBER"/>
    <property type="match status" value="1"/>
</dbReference>
<dbReference type="GO" id="GO:0031519">
    <property type="term" value="C:PcG protein complex"/>
    <property type="evidence" value="ECO:0007669"/>
    <property type="project" value="TreeGrafter"/>
</dbReference>
<comment type="pathway">
    <text evidence="2">Protein modification; protein ubiquitination.</text>
</comment>
<dbReference type="PROSITE" id="PS00518">
    <property type="entry name" value="ZF_RING_1"/>
    <property type="match status" value="1"/>
</dbReference>
<evidence type="ECO:0000256" key="7">
    <source>
        <dbReference type="ARBA" id="ARBA00022833"/>
    </source>
</evidence>
<dbReference type="InterPro" id="IPR001841">
    <property type="entry name" value="Znf_RING"/>
</dbReference>
<evidence type="ECO:0000256" key="8">
    <source>
        <dbReference type="PROSITE-ProRule" id="PRU00175"/>
    </source>
</evidence>
<evidence type="ECO:0000259" key="9">
    <source>
        <dbReference type="PROSITE" id="PS50089"/>
    </source>
</evidence>
<gene>
    <name evidence="10" type="ORF">FKW44_007176</name>
</gene>
<dbReference type="SUPFAM" id="SSF57850">
    <property type="entry name" value="RING/U-box"/>
    <property type="match status" value="1"/>
</dbReference>
<evidence type="ECO:0000256" key="4">
    <source>
        <dbReference type="ARBA" id="ARBA00022679"/>
    </source>
</evidence>
<name>A0A7T8QTE1_CALRO</name>
<dbReference type="GO" id="GO:0003682">
    <property type="term" value="F:chromatin binding"/>
    <property type="evidence" value="ECO:0007669"/>
    <property type="project" value="TreeGrafter"/>
</dbReference>
<evidence type="ECO:0000256" key="6">
    <source>
        <dbReference type="ARBA" id="ARBA00022771"/>
    </source>
</evidence>
<organism evidence="10 11">
    <name type="scientific">Caligus rogercresseyi</name>
    <name type="common">Sea louse</name>
    <dbReference type="NCBI Taxonomy" id="217165"/>
    <lineage>
        <taxon>Eukaryota</taxon>
        <taxon>Metazoa</taxon>
        <taxon>Ecdysozoa</taxon>
        <taxon>Arthropoda</taxon>
        <taxon>Crustacea</taxon>
        <taxon>Multicrustacea</taxon>
        <taxon>Hexanauplia</taxon>
        <taxon>Copepoda</taxon>
        <taxon>Siphonostomatoida</taxon>
        <taxon>Caligidae</taxon>
        <taxon>Caligus</taxon>
    </lineage>
</organism>
<dbReference type="GO" id="GO:0061630">
    <property type="term" value="F:ubiquitin protein ligase activity"/>
    <property type="evidence" value="ECO:0007669"/>
    <property type="project" value="UniProtKB-EC"/>
</dbReference>
<dbReference type="GO" id="GO:0008270">
    <property type="term" value="F:zinc ion binding"/>
    <property type="evidence" value="ECO:0007669"/>
    <property type="project" value="UniProtKB-KW"/>
</dbReference>
<dbReference type="EMBL" id="CP045893">
    <property type="protein sequence ID" value="QQP54363.1"/>
    <property type="molecule type" value="Genomic_DNA"/>
</dbReference>
<dbReference type="Proteomes" id="UP000595437">
    <property type="component" value="Chromosome 4"/>
</dbReference>
<keyword evidence="5" id="KW-0479">Metal-binding</keyword>
<keyword evidence="11" id="KW-1185">Reference proteome</keyword>
<dbReference type="InterPro" id="IPR017907">
    <property type="entry name" value="Znf_RING_CS"/>
</dbReference>
<feature type="domain" description="RING-type" evidence="9">
    <location>
        <begin position="45"/>
        <end position="85"/>
    </location>
</feature>
<evidence type="ECO:0000256" key="3">
    <source>
        <dbReference type="ARBA" id="ARBA00012483"/>
    </source>
</evidence>
<keyword evidence="7" id="KW-0862">Zinc</keyword>
<reference evidence="11" key="1">
    <citation type="submission" date="2021-01" db="EMBL/GenBank/DDBJ databases">
        <title>Caligus Genome Assembly.</title>
        <authorList>
            <person name="Gallardo-Escarate C."/>
        </authorList>
    </citation>
    <scope>NUCLEOTIDE SEQUENCE [LARGE SCALE GENOMIC DNA]</scope>
</reference>
<evidence type="ECO:0000313" key="10">
    <source>
        <dbReference type="EMBL" id="QQP54363.1"/>
    </source>
</evidence>
<dbReference type="Pfam" id="PF13923">
    <property type="entry name" value="zf-C3HC4_2"/>
    <property type="match status" value="1"/>
</dbReference>
<evidence type="ECO:0000256" key="5">
    <source>
        <dbReference type="ARBA" id="ARBA00022723"/>
    </source>
</evidence>
<evidence type="ECO:0000256" key="1">
    <source>
        <dbReference type="ARBA" id="ARBA00000900"/>
    </source>
</evidence>
<dbReference type="SMART" id="SM00184">
    <property type="entry name" value="RING"/>
    <property type="match status" value="1"/>
</dbReference>
<accession>A0A7T8QTE1</accession>